<dbReference type="SUPFAM" id="SSF48264">
    <property type="entry name" value="Cytochrome P450"/>
    <property type="match status" value="1"/>
</dbReference>
<protein>
    <submittedName>
        <fullName evidence="1">Uncharacterized protein</fullName>
    </submittedName>
</protein>
<sequence length="190" mass="21293">MMATLDNPSNAVEWALAEMINQPELLEKAIDELDMVVGRDRMVEESDIPKLNYIKACVREAFCLHPVAPFNIPHVSMKDTMIGSYLIPKGSHVLLSRQGLGRNPKVWKEPNKFKPERYLKNDGRRGCPGVMLGTTMTVMLFARLLHGFHWSAPPNVSSINLAESNDNLLLGKPLVAMAKPRLAIELYQLS</sequence>
<dbReference type="Pfam" id="PF00067">
    <property type="entry name" value="p450"/>
    <property type="match status" value="1"/>
</dbReference>
<dbReference type="PANTHER" id="PTHR47949">
    <property type="entry name" value="CYTOCHROME P450 703A2-RELATED-RELATED"/>
    <property type="match status" value="1"/>
</dbReference>
<dbReference type="InterPro" id="IPR002401">
    <property type="entry name" value="Cyt_P450_E_grp-I"/>
</dbReference>
<dbReference type="InterPro" id="IPR001128">
    <property type="entry name" value="Cyt_P450"/>
</dbReference>
<dbReference type="EMBL" id="JASCZI010092333">
    <property type="protein sequence ID" value="MED6152240.1"/>
    <property type="molecule type" value="Genomic_DNA"/>
</dbReference>
<comment type="caution">
    <text evidence="1">The sequence shown here is derived from an EMBL/GenBank/DDBJ whole genome shotgun (WGS) entry which is preliminary data.</text>
</comment>
<accession>A0ABU6TVK4</accession>
<dbReference type="PRINTS" id="PR00463">
    <property type="entry name" value="EP450I"/>
</dbReference>
<organism evidence="1 2">
    <name type="scientific">Stylosanthes scabra</name>
    <dbReference type="NCBI Taxonomy" id="79078"/>
    <lineage>
        <taxon>Eukaryota</taxon>
        <taxon>Viridiplantae</taxon>
        <taxon>Streptophyta</taxon>
        <taxon>Embryophyta</taxon>
        <taxon>Tracheophyta</taxon>
        <taxon>Spermatophyta</taxon>
        <taxon>Magnoliopsida</taxon>
        <taxon>eudicotyledons</taxon>
        <taxon>Gunneridae</taxon>
        <taxon>Pentapetalae</taxon>
        <taxon>rosids</taxon>
        <taxon>fabids</taxon>
        <taxon>Fabales</taxon>
        <taxon>Fabaceae</taxon>
        <taxon>Papilionoideae</taxon>
        <taxon>50 kb inversion clade</taxon>
        <taxon>dalbergioids sensu lato</taxon>
        <taxon>Dalbergieae</taxon>
        <taxon>Pterocarpus clade</taxon>
        <taxon>Stylosanthes</taxon>
    </lineage>
</organism>
<dbReference type="Proteomes" id="UP001341840">
    <property type="component" value="Unassembled WGS sequence"/>
</dbReference>
<gene>
    <name evidence="1" type="ORF">PIB30_089996</name>
</gene>
<keyword evidence="2" id="KW-1185">Reference proteome</keyword>
<dbReference type="InterPro" id="IPR051382">
    <property type="entry name" value="CYP450_AA/FA_Hydroxylases"/>
</dbReference>
<name>A0ABU6TVK4_9FABA</name>
<dbReference type="InterPro" id="IPR036396">
    <property type="entry name" value="Cyt_P450_sf"/>
</dbReference>
<evidence type="ECO:0000313" key="1">
    <source>
        <dbReference type="EMBL" id="MED6152240.1"/>
    </source>
</evidence>
<reference evidence="1 2" key="1">
    <citation type="journal article" date="2023" name="Plants (Basel)">
        <title>Bridging the Gap: Combining Genomics and Transcriptomics Approaches to Understand Stylosanthes scabra, an Orphan Legume from the Brazilian Caatinga.</title>
        <authorList>
            <person name="Ferreira-Neto J.R.C."/>
            <person name="da Silva M.D."/>
            <person name="Binneck E."/>
            <person name="de Melo N.F."/>
            <person name="da Silva R.H."/>
            <person name="de Melo A.L.T.M."/>
            <person name="Pandolfi V."/>
            <person name="Bustamante F.O."/>
            <person name="Brasileiro-Vidal A.C."/>
            <person name="Benko-Iseppon A.M."/>
        </authorList>
    </citation>
    <scope>NUCLEOTIDE SEQUENCE [LARGE SCALE GENOMIC DNA]</scope>
    <source>
        <tissue evidence="1">Leaves</tissue>
    </source>
</reference>
<dbReference type="PANTHER" id="PTHR47949:SF4">
    <property type="entry name" value="TYROSINE N-MONOOXYGENASE"/>
    <property type="match status" value="1"/>
</dbReference>
<evidence type="ECO:0000313" key="2">
    <source>
        <dbReference type="Proteomes" id="UP001341840"/>
    </source>
</evidence>
<proteinExistence type="predicted"/>
<dbReference type="Gene3D" id="1.10.630.10">
    <property type="entry name" value="Cytochrome P450"/>
    <property type="match status" value="1"/>
</dbReference>